<dbReference type="Gene3D" id="1.25.40.10">
    <property type="entry name" value="Tetratricopeptide repeat domain"/>
    <property type="match status" value="1"/>
</dbReference>
<proteinExistence type="predicted"/>
<dbReference type="AlphaFoldDB" id="A0A922T0N1"/>
<comment type="caution">
    <text evidence="1">The sequence shown here is derived from an EMBL/GenBank/DDBJ whole genome shotgun (WGS) entry which is preliminary data.</text>
</comment>
<name>A0A922T0N1_9PLEO</name>
<dbReference type="InterPro" id="IPR011990">
    <property type="entry name" value="TPR-like_helical_dom_sf"/>
</dbReference>
<reference evidence="2" key="1">
    <citation type="journal article" date="2022" name="Microb. Genom.">
        <title>A global pangenome for the wheat fungal pathogen Pyrenophora tritici-repentis and prediction of effector protein structural homology.</title>
        <authorList>
            <person name="Moolhuijzen P.M."/>
            <person name="See P.T."/>
            <person name="Shi G."/>
            <person name="Powell H.R."/>
            <person name="Cockram J."/>
            <person name="Jorgensen L.N."/>
            <person name="Benslimane H."/>
            <person name="Strelkov S.E."/>
            <person name="Turner J."/>
            <person name="Liu Z."/>
            <person name="Moffat C.S."/>
        </authorList>
    </citation>
    <scope>NUCLEOTIDE SEQUENCE [LARGE SCALE GENOMIC DNA]</scope>
</reference>
<evidence type="ECO:0000313" key="2">
    <source>
        <dbReference type="Proteomes" id="UP000249757"/>
    </source>
</evidence>
<dbReference type="PANTHER" id="PTHR46082">
    <property type="entry name" value="ATP/GTP-BINDING PROTEIN-RELATED"/>
    <property type="match status" value="1"/>
</dbReference>
<gene>
    <name evidence="1" type="ORF">Ptr86124_006031</name>
</gene>
<dbReference type="EMBL" id="NRDI02000007">
    <property type="protein sequence ID" value="KAI1514708.1"/>
    <property type="molecule type" value="Genomic_DNA"/>
</dbReference>
<evidence type="ECO:0000313" key="1">
    <source>
        <dbReference type="EMBL" id="KAI1514708.1"/>
    </source>
</evidence>
<organism evidence="1 2">
    <name type="scientific">Pyrenophora tritici-repentis</name>
    <dbReference type="NCBI Taxonomy" id="45151"/>
    <lineage>
        <taxon>Eukaryota</taxon>
        <taxon>Fungi</taxon>
        <taxon>Dikarya</taxon>
        <taxon>Ascomycota</taxon>
        <taxon>Pezizomycotina</taxon>
        <taxon>Dothideomycetes</taxon>
        <taxon>Pleosporomycetidae</taxon>
        <taxon>Pleosporales</taxon>
        <taxon>Pleosporineae</taxon>
        <taxon>Pleosporaceae</taxon>
        <taxon>Pyrenophora</taxon>
    </lineage>
</organism>
<dbReference type="Proteomes" id="UP000249757">
    <property type="component" value="Unassembled WGS sequence"/>
</dbReference>
<accession>A0A922T0N1</accession>
<sequence length="194" mass="21157">MSQNVDSVFAEAVAYQSALECQDEDIKIIKGNRAVAGLVDSRRANFHPLVSFNLRLPALDGGGVRGLSALMILEQRRCTNEALQRYEEALGSEDILTLETMGCLGMIYVNQGMLTEAECTIKRAAEGLSEMLAPKSAPVLRVGGILSMLYNKQGNLGDAEYSFKQVSQRMEETLGPKHVSTLLASNNLGILYKN</sequence>
<keyword evidence="2" id="KW-1185">Reference proteome</keyword>
<dbReference type="Pfam" id="PF13374">
    <property type="entry name" value="TPR_10"/>
    <property type="match status" value="1"/>
</dbReference>
<dbReference type="OrthoDB" id="1658288at2759"/>
<dbReference type="SUPFAM" id="SSF48452">
    <property type="entry name" value="TPR-like"/>
    <property type="match status" value="1"/>
</dbReference>
<protein>
    <submittedName>
        <fullName evidence="1">Tetratricopeptide repeat</fullName>
    </submittedName>
</protein>
<dbReference type="InterPro" id="IPR053137">
    <property type="entry name" value="NLR-like"/>
</dbReference>
<dbReference type="PANTHER" id="PTHR46082:SF6">
    <property type="entry name" value="AAA+ ATPASE DOMAIN-CONTAINING PROTEIN-RELATED"/>
    <property type="match status" value="1"/>
</dbReference>